<dbReference type="InterPro" id="IPR016036">
    <property type="entry name" value="Malonyl_transacylase_ACP-bd"/>
</dbReference>
<dbReference type="EMBL" id="ARXV01000013">
    <property type="protein sequence ID" value="KGD63908.1"/>
    <property type="molecule type" value="Genomic_DNA"/>
</dbReference>
<protein>
    <recommendedName>
        <fullName evidence="2 6">Malonyl CoA-acyl carrier protein transacylase</fullName>
        <ecNumber evidence="1 6">2.3.1.39</ecNumber>
    </recommendedName>
</protein>
<sequence length="308" mass="32399">MSKTAFIFPGQGSQSLGMLADFADRPAVKQTFQEASGALGLDLWAMSQEGPQELMNQTENTQPLLLTAGVALWRLWEQSGGPRPHFLAGHSLGEYTALSCAGVINLGDAVRLVRTRGQLMQQAVAEGEGKMAAVLGLDDEQVREACARAAEGSVVEAVNFNAPGQVVIAGAADAVERAIAACKEAGAKRAMPLPVSVPSHCALMKPAADQLAENLNATNFHAAEIPVINNVDVVAETAPEQIRDALVRQLYSPVRWVETIQALGAEGVTSVYECGPGKVLCGLIKRIDRGMAASPLESGDAFEKALGL</sequence>
<dbReference type="InterPro" id="IPR004410">
    <property type="entry name" value="Malonyl_CoA-ACP_transAc_FabD"/>
</dbReference>
<dbReference type="SMART" id="SM00827">
    <property type="entry name" value="PKS_AT"/>
    <property type="match status" value="1"/>
</dbReference>
<keyword evidence="4 6" id="KW-0012">Acyltransferase</keyword>
<dbReference type="PANTHER" id="PTHR42681:SF1">
    <property type="entry name" value="MALONYL-COA-ACYL CARRIER PROTEIN TRANSACYLASE, MITOCHONDRIAL"/>
    <property type="match status" value="1"/>
</dbReference>
<evidence type="ECO:0000313" key="10">
    <source>
        <dbReference type="Proteomes" id="UP000029444"/>
    </source>
</evidence>
<evidence type="ECO:0000313" key="9">
    <source>
        <dbReference type="EMBL" id="KGD63908.1"/>
    </source>
</evidence>
<dbReference type="Gene3D" id="3.40.366.10">
    <property type="entry name" value="Malonyl-Coenzyme A Acyl Carrier Protein, domain 2"/>
    <property type="match status" value="1"/>
</dbReference>
<comment type="catalytic activity">
    <reaction evidence="5 6">
        <text>holo-[ACP] + malonyl-CoA = malonyl-[ACP] + CoA</text>
        <dbReference type="Rhea" id="RHEA:41792"/>
        <dbReference type="Rhea" id="RHEA-COMP:9623"/>
        <dbReference type="Rhea" id="RHEA-COMP:9685"/>
        <dbReference type="ChEBI" id="CHEBI:57287"/>
        <dbReference type="ChEBI" id="CHEBI:57384"/>
        <dbReference type="ChEBI" id="CHEBI:64479"/>
        <dbReference type="ChEBI" id="CHEBI:78449"/>
        <dbReference type="EC" id="2.3.1.39"/>
    </reaction>
</comment>
<dbReference type="Proteomes" id="UP000029444">
    <property type="component" value="Unassembled WGS sequence"/>
</dbReference>
<dbReference type="GO" id="GO:0006633">
    <property type="term" value="P:fatty acid biosynthetic process"/>
    <property type="evidence" value="ECO:0007669"/>
    <property type="project" value="TreeGrafter"/>
</dbReference>
<dbReference type="SUPFAM" id="SSF52151">
    <property type="entry name" value="FabD/lysophospholipase-like"/>
    <property type="match status" value="1"/>
</dbReference>
<evidence type="ECO:0000256" key="4">
    <source>
        <dbReference type="ARBA" id="ARBA00023315"/>
    </source>
</evidence>
<proteinExistence type="inferred from homology"/>
<dbReference type="PIRSF" id="PIRSF000446">
    <property type="entry name" value="Mct"/>
    <property type="match status" value="1"/>
</dbReference>
<reference evidence="9 10" key="1">
    <citation type="submission" date="2012-09" db="EMBL/GenBank/DDBJ databases">
        <title>Genome Sequence of alkane-degrading Bacterium Alcanivorax sp. 19-m-6.</title>
        <authorList>
            <person name="Lai Q."/>
            <person name="Shao Z."/>
        </authorList>
    </citation>
    <scope>NUCLEOTIDE SEQUENCE [LARGE SCALE GENOMIC DNA]</scope>
    <source>
        <strain evidence="9 10">19-m-6</strain>
    </source>
</reference>
<dbReference type="Gene3D" id="3.30.70.250">
    <property type="entry name" value="Malonyl-CoA ACP transacylase, ACP-binding"/>
    <property type="match status" value="1"/>
</dbReference>
<evidence type="ECO:0000259" key="8">
    <source>
        <dbReference type="SMART" id="SM00827"/>
    </source>
</evidence>
<dbReference type="EC" id="2.3.1.39" evidence="1 6"/>
<feature type="active site" evidence="7">
    <location>
        <position position="91"/>
    </location>
</feature>
<evidence type="ECO:0000256" key="1">
    <source>
        <dbReference type="ARBA" id="ARBA00013258"/>
    </source>
</evidence>
<organism evidence="9 10">
    <name type="scientific">Alcanivorax nanhaiticus</name>
    <dbReference type="NCBI Taxonomy" id="1177154"/>
    <lineage>
        <taxon>Bacteria</taxon>
        <taxon>Pseudomonadati</taxon>
        <taxon>Pseudomonadota</taxon>
        <taxon>Gammaproteobacteria</taxon>
        <taxon>Oceanospirillales</taxon>
        <taxon>Alcanivoracaceae</taxon>
        <taxon>Alcanivorax</taxon>
    </lineage>
</organism>
<dbReference type="OrthoDB" id="9808564at2"/>
<dbReference type="InterPro" id="IPR024925">
    <property type="entry name" value="Malonyl_CoA-ACP_transAc"/>
</dbReference>
<dbReference type="InterPro" id="IPR016035">
    <property type="entry name" value="Acyl_Trfase/lysoPLipase"/>
</dbReference>
<dbReference type="InterPro" id="IPR001227">
    <property type="entry name" value="Ac_transferase_dom_sf"/>
</dbReference>
<accession>A0A095TN95</accession>
<name>A0A095TN95_9GAMM</name>
<dbReference type="GO" id="GO:0005829">
    <property type="term" value="C:cytosol"/>
    <property type="evidence" value="ECO:0007669"/>
    <property type="project" value="TreeGrafter"/>
</dbReference>
<dbReference type="eggNOG" id="COG0331">
    <property type="taxonomic scope" value="Bacteria"/>
</dbReference>
<dbReference type="Pfam" id="PF00698">
    <property type="entry name" value="Acyl_transf_1"/>
    <property type="match status" value="1"/>
</dbReference>
<evidence type="ECO:0000256" key="3">
    <source>
        <dbReference type="ARBA" id="ARBA00022679"/>
    </source>
</evidence>
<evidence type="ECO:0000256" key="6">
    <source>
        <dbReference type="PIRNR" id="PIRNR000446"/>
    </source>
</evidence>
<dbReference type="InterPro" id="IPR050858">
    <property type="entry name" value="Mal-CoA-ACP_Trans/PKS_FabD"/>
</dbReference>
<evidence type="ECO:0000256" key="5">
    <source>
        <dbReference type="ARBA" id="ARBA00048462"/>
    </source>
</evidence>
<evidence type="ECO:0000256" key="7">
    <source>
        <dbReference type="PIRSR" id="PIRSR000446-1"/>
    </source>
</evidence>
<keyword evidence="10" id="KW-1185">Reference proteome</keyword>
<evidence type="ECO:0000256" key="2">
    <source>
        <dbReference type="ARBA" id="ARBA00018953"/>
    </source>
</evidence>
<dbReference type="STRING" id="1177154.Y5S_02898"/>
<feature type="domain" description="Malonyl-CoA:ACP transacylase (MAT)" evidence="8">
    <location>
        <begin position="7"/>
        <end position="300"/>
    </location>
</feature>
<comment type="similarity">
    <text evidence="6">Belongs to the fabD family.</text>
</comment>
<keyword evidence="3 6" id="KW-0808">Transferase</keyword>
<dbReference type="AlphaFoldDB" id="A0A095TN95"/>
<dbReference type="GO" id="GO:0004314">
    <property type="term" value="F:[acyl-carrier-protein] S-malonyltransferase activity"/>
    <property type="evidence" value="ECO:0007669"/>
    <property type="project" value="UniProtKB-EC"/>
</dbReference>
<gene>
    <name evidence="9" type="ORF">Y5S_02898</name>
</gene>
<dbReference type="RefSeq" id="WP_035233965.1">
    <property type="nucleotide sequence ID" value="NZ_ARXV01000013.1"/>
</dbReference>
<dbReference type="PANTHER" id="PTHR42681">
    <property type="entry name" value="MALONYL-COA-ACYL CARRIER PROTEIN TRANSACYLASE, MITOCHONDRIAL"/>
    <property type="match status" value="1"/>
</dbReference>
<dbReference type="FunFam" id="3.30.70.250:FF:000001">
    <property type="entry name" value="Malonyl CoA-acyl carrier protein transacylase"/>
    <property type="match status" value="1"/>
</dbReference>
<dbReference type="NCBIfam" id="TIGR00128">
    <property type="entry name" value="fabD"/>
    <property type="match status" value="1"/>
</dbReference>
<feature type="active site" evidence="7">
    <location>
        <position position="200"/>
    </location>
</feature>
<comment type="caution">
    <text evidence="9">The sequence shown here is derived from an EMBL/GenBank/DDBJ whole genome shotgun (WGS) entry which is preliminary data.</text>
</comment>
<dbReference type="InterPro" id="IPR014043">
    <property type="entry name" value="Acyl_transferase_dom"/>
</dbReference>
<dbReference type="SUPFAM" id="SSF55048">
    <property type="entry name" value="Probable ACP-binding domain of malonyl-CoA ACP transacylase"/>
    <property type="match status" value="1"/>
</dbReference>
<dbReference type="PATRIC" id="fig|1177154.3.peg.2935"/>